<comment type="caution">
    <text evidence="7">The sequence shown here is derived from an EMBL/GenBank/DDBJ whole genome shotgun (WGS) entry which is preliminary data.</text>
</comment>
<dbReference type="SUPFAM" id="SSF103473">
    <property type="entry name" value="MFS general substrate transporter"/>
    <property type="match status" value="1"/>
</dbReference>
<dbReference type="InterPro" id="IPR036259">
    <property type="entry name" value="MFS_trans_sf"/>
</dbReference>
<keyword evidence="4 5" id="KW-0472">Membrane</keyword>
<evidence type="ECO:0000259" key="6">
    <source>
        <dbReference type="PROSITE" id="PS50850"/>
    </source>
</evidence>
<dbReference type="InterPro" id="IPR005829">
    <property type="entry name" value="Sugar_transporter_CS"/>
</dbReference>
<dbReference type="InterPro" id="IPR050549">
    <property type="entry name" value="MFS_Trehalose_Transporter"/>
</dbReference>
<evidence type="ECO:0000256" key="4">
    <source>
        <dbReference type="ARBA" id="ARBA00023136"/>
    </source>
</evidence>
<protein>
    <recommendedName>
        <fullName evidence="6">Major facilitator superfamily (MFS) profile domain-containing protein</fullName>
    </recommendedName>
</protein>
<accession>A0ABQ9IRI3</accession>
<dbReference type="PANTHER" id="PTHR48021">
    <property type="match status" value="1"/>
</dbReference>
<comment type="subcellular location">
    <subcellularLocation>
        <location evidence="1">Membrane</location>
        <topology evidence="1">Multi-pass membrane protein</topology>
    </subcellularLocation>
</comment>
<dbReference type="Pfam" id="PF00083">
    <property type="entry name" value="Sugar_tr"/>
    <property type="match status" value="1"/>
</dbReference>
<keyword evidence="3 5" id="KW-1133">Transmembrane helix</keyword>
<dbReference type="EMBL" id="JAPWTJ010003234">
    <property type="protein sequence ID" value="KAJ8960111.1"/>
    <property type="molecule type" value="Genomic_DNA"/>
</dbReference>
<organism evidence="7 8">
    <name type="scientific">Molorchus minor</name>
    <dbReference type="NCBI Taxonomy" id="1323400"/>
    <lineage>
        <taxon>Eukaryota</taxon>
        <taxon>Metazoa</taxon>
        <taxon>Ecdysozoa</taxon>
        <taxon>Arthropoda</taxon>
        <taxon>Hexapoda</taxon>
        <taxon>Insecta</taxon>
        <taxon>Pterygota</taxon>
        <taxon>Neoptera</taxon>
        <taxon>Endopterygota</taxon>
        <taxon>Coleoptera</taxon>
        <taxon>Polyphaga</taxon>
        <taxon>Cucujiformia</taxon>
        <taxon>Chrysomeloidea</taxon>
        <taxon>Cerambycidae</taxon>
        <taxon>Lamiinae</taxon>
        <taxon>Monochamini</taxon>
        <taxon>Molorchus</taxon>
    </lineage>
</organism>
<proteinExistence type="predicted"/>
<dbReference type="PROSITE" id="PS00217">
    <property type="entry name" value="SUGAR_TRANSPORT_2"/>
    <property type="match status" value="1"/>
</dbReference>
<dbReference type="InterPro" id="IPR005828">
    <property type="entry name" value="MFS_sugar_transport-like"/>
</dbReference>
<evidence type="ECO:0000313" key="8">
    <source>
        <dbReference type="Proteomes" id="UP001162164"/>
    </source>
</evidence>
<keyword evidence="8" id="KW-1185">Reference proteome</keyword>
<feature type="transmembrane region" description="Helical" evidence="5">
    <location>
        <begin position="20"/>
        <end position="39"/>
    </location>
</feature>
<evidence type="ECO:0000256" key="5">
    <source>
        <dbReference type="SAM" id="Phobius"/>
    </source>
</evidence>
<feature type="domain" description="Major facilitator superfamily (MFS) profile" evidence="6">
    <location>
        <begin position="1"/>
        <end position="231"/>
    </location>
</feature>
<dbReference type="Gene3D" id="1.20.1250.20">
    <property type="entry name" value="MFS general substrate transporter like domains"/>
    <property type="match status" value="1"/>
</dbReference>
<evidence type="ECO:0000256" key="2">
    <source>
        <dbReference type="ARBA" id="ARBA00022692"/>
    </source>
</evidence>
<evidence type="ECO:0000256" key="1">
    <source>
        <dbReference type="ARBA" id="ARBA00004141"/>
    </source>
</evidence>
<sequence>MTIISKDTVGISRGNRIYQYIAAVTANLGIVCSEMHYGWPSPFGPILTNGTYTFSISSEENSWLTVIPLIGAIIGAFVTGQIVDIFGGKKLIIFSSLPFVVSWLMVGFAKSSVLMFIGRFLAGAADGLSFTAVPMYLGEIAEPSIRGLLACVCPVCIVLGLLLINICGAYLPLDTTAFVSTALPVLLLITFPWMPESPYFHLIKGDVEAARRSLRTFRGTEDVDFGAGQNP</sequence>
<feature type="transmembrane region" description="Helical" evidence="5">
    <location>
        <begin position="149"/>
        <end position="171"/>
    </location>
</feature>
<feature type="transmembrane region" description="Helical" evidence="5">
    <location>
        <begin position="177"/>
        <end position="194"/>
    </location>
</feature>
<evidence type="ECO:0000256" key="3">
    <source>
        <dbReference type="ARBA" id="ARBA00022989"/>
    </source>
</evidence>
<feature type="transmembrane region" description="Helical" evidence="5">
    <location>
        <begin position="62"/>
        <end position="79"/>
    </location>
</feature>
<dbReference type="PANTHER" id="PTHR48021:SF46">
    <property type="entry name" value="MAJOR FACILITATOR SUPERFAMILY (MFS) PROFILE DOMAIN-CONTAINING PROTEIN"/>
    <property type="match status" value="1"/>
</dbReference>
<evidence type="ECO:0000313" key="7">
    <source>
        <dbReference type="EMBL" id="KAJ8960111.1"/>
    </source>
</evidence>
<dbReference type="PROSITE" id="PS50850">
    <property type="entry name" value="MFS"/>
    <property type="match status" value="1"/>
</dbReference>
<keyword evidence="2 5" id="KW-0812">Transmembrane</keyword>
<name>A0ABQ9IRI3_9CUCU</name>
<gene>
    <name evidence="7" type="ORF">NQ317_005749</name>
</gene>
<dbReference type="InterPro" id="IPR020846">
    <property type="entry name" value="MFS_dom"/>
</dbReference>
<dbReference type="Proteomes" id="UP001162164">
    <property type="component" value="Unassembled WGS sequence"/>
</dbReference>
<reference evidence="7" key="1">
    <citation type="journal article" date="2023" name="Insect Mol. Biol.">
        <title>Genome sequencing provides insights into the evolution of gene families encoding plant cell wall-degrading enzymes in longhorned beetles.</title>
        <authorList>
            <person name="Shin N.R."/>
            <person name="Okamura Y."/>
            <person name="Kirsch R."/>
            <person name="Pauchet Y."/>
        </authorList>
    </citation>
    <scope>NUCLEOTIDE SEQUENCE</scope>
    <source>
        <strain evidence="7">MMC_N1</strain>
    </source>
</reference>